<dbReference type="InterPro" id="IPR037354">
    <property type="entry name" value="Commd2"/>
</dbReference>
<evidence type="ECO:0000313" key="2">
    <source>
        <dbReference type="EMBL" id="CAD8096227.1"/>
    </source>
</evidence>
<feature type="domain" description="COMM" evidence="1">
    <location>
        <begin position="119"/>
        <end position="191"/>
    </location>
</feature>
<dbReference type="PANTHER" id="PTHR15857:SF0">
    <property type="entry name" value="COMM DOMAIN-CONTAINING PROTEIN 2"/>
    <property type="match status" value="1"/>
</dbReference>
<dbReference type="InterPro" id="IPR017920">
    <property type="entry name" value="COMM"/>
</dbReference>
<name>A0A8S1NSK4_PARPR</name>
<gene>
    <name evidence="2" type="ORF">PPRIM_AZ9-3.1.T1000166</name>
</gene>
<reference evidence="2" key="1">
    <citation type="submission" date="2021-01" db="EMBL/GenBank/DDBJ databases">
        <authorList>
            <consortium name="Genoscope - CEA"/>
            <person name="William W."/>
        </authorList>
    </citation>
    <scope>NUCLEOTIDE SEQUENCE</scope>
</reference>
<protein>
    <recommendedName>
        <fullName evidence="1">COMM domain-containing protein</fullName>
    </recommendedName>
</protein>
<evidence type="ECO:0000259" key="1">
    <source>
        <dbReference type="PROSITE" id="PS51269"/>
    </source>
</evidence>
<dbReference type="PANTHER" id="PTHR15857">
    <property type="entry name" value="COMM DOMAIN CONTAINING PROTEIN 2"/>
    <property type="match status" value="1"/>
</dbReference>
<dbReference type="AlphaFoldDB" id="A0A8S1NSK4"/>
<dbReference type="PROSITE" id="PS51269">
    <property type="entry name" value="COMM"/>
    <property type="match status" value="1"/>
</dbReference>
<sequence>MILSDKFIEEVQILDAVDLNSYEKIINFAISYIVKHDTQTTLAEVLEIDENEADKFFRLALKLVSYFGKFKFGDRQFRQNVEFLKFKEDRKALFLQKLEANSTQLHKRLSFIESDGMPYYKNLEWRYDIQIASRGYEEEFKPRIFMKFDLEYDNSRECGKIEQVFLETDYANLKNLQQEISYLVSQLESARQQKIKKLGQML</sequence>
<dbReference type="EMBL" id="CAJJDM010000103">
    <property type="protein sequence ID" value="CAD8096227.1"/>
    <property type="molecule type" value="Genomic_DNA"/>
</dbReference>
<dbReference type="Pfam" id="PF07258">
    <property type="entry name" value="COMM_domain"/>
    <property type="match status" value="1"/>
</dbReference>
<evidence type="ECO:0000313" key="3">
    <source>
        <dbReference type="Proteomes" id="UP000688137"/>
    </source>
</evidence>
<accession>A0A8S1NSK4</accession>
<keyword evidence="3" id="KW-1185">Reference proteome</keyword>
<comment type="caution">
    <text evidence="2">The sequence shown here is derived from an EMBL/GenBank/DDBJ whole genome shotgun (WGS) entry which is preliminary data.</text>
</comment>
<organism evidence="2 3">
    <name type="scientific">Paramecium primaurelia</name>
    <dbReference type="NCBI Taxonomy" id="5886"/>
    <lineage>
        <taxon>Eukaryota</taxon>
        <taxon>Sar</taxon>
        <taxon>Alveolata</taxon>
        <taxon>Ciliophora</taxon>
        <taxon>Intramacronucleata</taxon>
        <taxon>Oligohymenophorea</taxon>
        <taxon>Peniculida</taxon>
        <taxon>Parameciidae</taxon>
        <taxon>Paramecium</taxon>
    </lineage>
</organism>
<dbReference type="OMA" id="RYDIQIA"/>
<dbReference type="Proteomes" id="UP000688137">
    <property type="component" value="Unassembled WGS sequence"/>
</dbReference>
<proteinExistence type="predicted"/>